<accession>A0ABV7JVR5</accession>
<dbReference type="InterPro" id="IPR003439">
    <property type="entry name" value="ABC_transporter-like_ATP-bd"/>
</dbReference>
<dbReference type="PANTHER" id="PTHR43335:SF4">
    <property type="entry name" value="ABC TRANSPORTER, ATP-BINDING PROTEIN"/>
    <property type="match status" value="1"/>
</dbReference>
<feature type="domain" description="ABC transporter" evidence="5">
    <location>
        <begin position="10"/>
        <end position="250"/>
    </location>
</feature>
<comment type="similarity">
    <text evidence="1">Belongs to the ABC transporter superfamily.</text>
</comment>
<dbReference type="Pfam" id="PF00005">
    <property type="entry name" value="ABC_tran"/>
    <property type="match status" value="1"/>
</dbReference>
<evidence type="ECO:0000256" key="4">
    <source>
        <dbReference type="ARBA" id="ARBA00022840"/>
    </source>
</evidence>
<comment type="caution">
    <text evidence="6">The sequence shown here is derived from an EMBL/GenBank/DDBJ whole genome shotgun (WGS) entry which is preliminary data.</text>
</comment>
<dbReference type="Proteomes" id="UP001595477">
    <property type="component" value="Unassembled WGS sequence"/>
</dbReference>
<evidence type="ECO:0000256" key="2">
    <source>
        <dbReference type="ARBA" id="ARBA00022448"/>
    </source>
</evidence>
<evidence type="ECO:0000256" key="3">
    <source>
        <dbReference type="ARBA" id="ARBA00022741"/>
    </source>
</evidence>
<protein>
    <submittedName>
        <fullName evidence="6">ATP-binding cassette domain-containing protein</fullName>
    </submittedName>
</protein>
<name>A0ABV7JVR5_9ALTE</name>
<sequence length="318" mass="34808">MLSQPSENALALNQISKTYAGEQVLSQLNLAVPYGSVYAFLGNNGEGKSTTIRVLTGLEAPDAGSVTICGDSLYAKRRSLLSRSARFVPDYRLLHRLGGLIDAPSLYPNLTAAEFLSIGCGIKGLPVSEIDRVLAVVSLTDAAKRLVGQFSLGMKQRLAIAHTLLGDPELLILDEPTNGLDPSGIRDIRQLLSELPASTGTTVFFSTHNLDEVEKMATRFAVLKDGRIRFESDIPSWKAAQQFNMTLEVGDANAAHTVLLKHGFQSKMTNPNTLRVEGLPRDEQPRLHALLVNEGIELFQSYQCKTSLEQWFTNEHTD</sequence>
<dbReference type="Gene3D" id="3.40.50.300">
    <property type="entry name" value="P-loop containing nucleotide triphosphate hydrolases"/>
    <property type="match status" value="1"/>
</dbReference>
<evidence type="ECO:0000259" key="5">
    <source>
        <dbReference type="PROSITE" id="PS50893"/>
    </source>
</evidence>
<evidence type="ECO:0000313" key="7">
    <source>
        <dbReference type="Proteomes" id="UP001595477"/>
    </source>
</evidence>
<dbReference type="InterPro" id="IPR003593">
    <property type="entry name" value="AAA+_ATPase"/>
</dbReference>
<dbReference type="GO" id="GO:0005524">
    <property type="term" value="F:ATP binding"/>
    <property type="evidence" value="ECO:0007669"/>
    <property type="project" value="UniProtKB-KW"/>
</dbReference>
<proteinExistence type="inferred from homology"/>
<reference evidence="7" key="1">
    <citation type="journal article" date="2019" name="Int. J. Syst. Evol. Microbiol.">
        <title>The Global Catalogue of Microorganisms (GCM) 10K type strain sequencing project: providing services to taxonomists for standard genome sequencing and annotation.</title>
        <authorList>
            <consortium name="The Broad Institute Genomics Platform"/>
            <consortium name="The Broad Institute Genome Sequencing Center for Infectious Disease"/>
            <person name="Wu L."/>
            <person name="Ma J."/>
        </authorList>
    </citation>
    <scope>NUCLEOTIDE SEQUENCE [LARGE SCALE GENOMIC DNA]</scope>
    <source>
        <strain evidence="7">KCTC 52449</strain>
    </source>
</reference>
<keyword evidence="2" id="KW-0813">Transport</keyword>
<dbReference type="SUPFAM" id="SSF52540">
    <property type="entry name" value="P-loop containing nucleoside triphosphate hydrolases"/>
    <property type="match status" value="1"/>
</dbReference>
<organism evidence="6 7">
    <name type="scientific">Alteromonas oceani</name>
    <dbReference type="NCBI Taxonomy" id="2071609"/>
    <lineage>
        <taxon>Bacteria</taxon>
        <taxon>Pseudomonadati</taxon>
        <taxon>Pseudomonadota</taxon>
        <taxon>Gammaproteobacteria</taxon>
        <taxon>Alteromonadales</taxon>
        <taxon>Alteromonadaceae</taxon>
        <taxon>Alteromonas/Salinimonas group</taxon>
        <taxon>Alteromonas</taxon>
    </lineage>
</organism>
<keyword evidence="4 6" id="KW-0067">ATP-binding</keyword>
<dbReference type="PROSITE" id="PS50893">
    <property type="entry name" value="ABC_TRANSPORTER_2"/>
    <property type="match status" value="1"/>
</dbReference>
<evidence type="ECO:0000256" key="1">
    <source>
        <dbReference type="ARBA" id="ARBA00005417"/>
    </source>
</evidence>
<evidence type="ECO:0000313" key="6">
    <source>
        <dbReference type="EMBL" id="MFC3202189.1"/>
    </source>
</evidence>
<dbReference type="SMART" id="SM00382">
    <property type="entry name" value="AAA"/>
    <property type="match status" value="1"/>
</dbReference>
<dbReference type="PANTHER" id="PTHR43335">
    <property type="entry name" value="ABC TRANSPORTER, ATP-BINDING PROTEIN"/>
    <property type="match status" value="1"/>
</dbReference>
<dbReference type="RefSeq" id="WP_123325251.1">
    <property type="nucleotide sequence ID" value="NZ_JBHRSX010000021.1"/>
</dbReference>
<keyword evidence="3" id="KW-0547">Nucleotide-binding</keyword>
<dbReference type="EMBL" id="JBHRSX010000021">
    <property type="protein sequence ID" value="MFC3202189.1"/>
    <property type="molecule type" value="Genomic_DNA"/>
</dbReference>
<keyword evidence="7" id="KW-1185">Reference proteome</keyword>
<gene>
    <name evidence="6" type="ORF">ACFOEW_10215</name>
</gene>
<dbReference type="InterPro" id="IPR027417">
    <property type="entry name" value="P-loop_NTPase"/>
</dbReference>